<gene>
    <name evidence="1" type="ORF">A9Q68_02735</name>
</gene>
<dbReference type="EMBL" id="LZDD01000001">
    <property type="protein sequence ID" value="OJF72478.1"/>
    <property type="molecule type" value="Genomic_DNA"/>
</dbReference>
<evidence type="ECO:0008006" key="3">
    <source>
        <dbReference type="Google" id="ProtNLM"/>
    </source>
</evidence>
<accession>A0A1L8MP00</accession>
<dbReference type="Proteomes" id="UP000182015">
    <property type="component" value="Unassembled WGS sequence"/>
</dbReference>
<evidence type="ECO:0000313" key="2">
    <source>
        <dbReference type="Proteomes" id="UP000182015"/>
    </source>
</evidence>
<dbReference type="OrthoDB" id="1644322at2"/>
<evidence type="ECO:0000313" key="1">
    <source>
        <dbReference type="EMBL" id="OJF72478.1"/>
    </source>
</evidence>
<reference evidence="2" key="1">
    <citation type="submission" date="2016-06" db="EMBL/GenBank/DDBJ databases">
        <authorList>
            <person name="de Vries S.P.W."/>
            <person name="Hadjirin N.F."/>
            <person name="Lay E.M."/>
            <person name="Zadoks R.N."/>
            <person name="Peacock S.J."/>
            <person name="Parkhill J."/>
            <person name="Grant A.J."/>
            <person name="Mcdougall S."/>
            <person name="Holmes M.A."/>
        </authorList>
    </citation>
    <scope>NUCLEOTIDE SEQUENCE [LARGE SCALE GENOMIC DNA]</scope>
    <source>
        <strain evidence="2">NZ1587</strain>
    </source>
</reference>
<protein>
    <recommendedName>
        <fullName evidence="3">YolD-like protein</fullName>
    </recommendedName>
</protein>
<dbReference type="STRING" id="1856638.A9Q68_02735"/>
<dbReference type="AlphaFoldDB" id="A0A1L8MP00"/>
<organism evidence="1 2">
    <name type="scientific">Streptococcus bovimastitidis</name>
    <dbReference type="NCBI Taxonomy" id="1856638"/>
    <lineage>
        <taxon>Bacteria</taxon>
        <taxon>Bacillati</taxon>
        <taxon>Bacillota</taxon>
        <taxon>Bacilli</taxon>
        <taxon>Lactobacillales</taxon>
        <taxon>Streptococcaceae</taxon>
        <taxon>Streptococcus</taxon>
    </lineage>
</organism>
<sequence>MIDRSYLPFASARSYYDRKMAKWMGFFLSEHNHSLEEDRQRKNVFSLLALEEKQLLLSQAYSQQLPVKVRIFEDNQLKTYFGKISRASRDDFQIKCKAVYYSFPIELLISIEQEESTDHDHSLL</sequence>
<keyword evidence="2" id="KW-1185">Reference proteome</keyword>
<name>A0A1L8MP00_9STRE</name>
<dbReference type="RefSeq" id="WP_071793134.1">
    <property type="nucleotide sequence ID" value="NZ_LZDD01000001.1"/>
</dbReference>
<comment type="caution">
    <text evidence="1">The sequence shown here is derived from an EMBL/GenBank/DDBJ whole genome shotgun (WGS) entry which is preliminary data.</text>
</comment>
<proteinExistence type="predicted"/>